<keyword evidence="2" id="KW-0472">Membrane</keyword>
<feature type="compositionally biased region" description="Basic and acidic residues" evidence="1">
    <location>
        <begin position="1528"/>
        <end position="1542"/>
    </location>
</feature>
<feature type="compositionally biased region" description="Basic and acidic residues" evidence="1">
    <location>
        <begin position="1599"/>
        <end position="1634"/>
    </location>
</feature>
<feature type="compositionally biased region" description="Basic and acidic residues" evidence="1">
    <location>
        <begin position="2640"/>
        <end position="2657"/>
    </location>
</feature>
<feature type="compositionally biased region" description="Low complexity" evidence="1">
    <location>
        <begin position="551"/>
        <end position="591"/>
    </location>
</feature>
<feature type="region of interest" description="Disordered" evidence="1">
    <location>
        <begin position="1141"/>
        <end position="1335"/>
    </location>
</feature>
<feature type="compositionally biased region" description="Basic and acidic residues" evidence="1">
    <location>
        <begin position="1709"/>
        <end position="1720"/>
    </location>
</feature>
<accession>A0A2C6LCA9</accession>
<feature type="region of interest" description="Disordered" evidence="1">
    <location>
        <begin position="107"/>
        <end position="164"/>
    </location>
</feature>
<feature type="compositionally biased region" description="Low complexity" evidence="1">
    <location>
        <begin position="760"/>
        <end position="798"/>
    </location>
</feature>
<feature type="compositionally biased region" description="Basic and acidic residues" evidence="1">
    <location>
        <begin position="1160"/>
        <end position="1169"/>
    </location>
</feature>
<feature type="compositionally biased region" description="Low complexity" evidence="1">
    <location>
        <begin position="903"/>
        <end position="913"/>
    </location>
</feature>
<keyword evidence="2" id="KW-1133">Transmembrane helix</keyword>
<feature type="region of interest" description="Disordered" evidence="1">
    <location>
        <begin position="2640"/>
        <end position="2797"/>
    </location>
</feature>
<feature type="region of interest" description="Disordered" evidence="1">
    <location>
        <begin position="2346"/>
        <end position="2382"/>
    </location>
</feature>
<feature type="region of interest" description="Disordered" evidence="1">
    <location>
        <begin position="2137"/>
        <end position="2306"/>
    </location>
</feature>
<feature type="region of interest" description="Disordered" evidence="1">
    <location>
        <begin position="688"/>
        <end position="718"/>
    </location>
</feature>
<feature type="compositionally biased region" description="Acidic residues" evidence="1">
    <location>
        <begin position="2153"/>
        <end position="2163"/>
    </location>
</feature>
<feature type="compositionally biased region" description="Polar residues" evidence="1">
    <location>
        <begin position="2277"/>
        <end position="2293"/>
    </location>
</feature>
<feature type="compositionally biased region" description="Basic and acidic residues" evidence="1">
    <location>
        <begin position="1371"/>
        <end position="1404"/>
    </location>
</feature>
<feature type="transmembrane region" description="Helical" evidence="2">
    <location>
        <begin position="1890"/>
        <end position="1913"/>
    </location>
</feature>
<gene>
    <name evidence="3" type="ORF">CSUI_001513</name>
</gene>
<feature type="compositionally biased region" description="Basic and acidic residues" evidence="1">
    <location>
        <begin position="2731"/>
        <end position="2747"/>
    </location>
</feature>
<feature type="region of interest" description="Disordered" evidence="1">
    <location>
        <begin position="890"/>
        <end position="913"/>
    </location>
</feature>
<feature type="region of interest" description="Disordered" evidence="1">
    <location>
        <begin position="2558"/>
        <end position="2596"/>
    </location>
</feature>
<dbReference type="RefSeq" id="XP_067926306.1">
    <property type="nucleotide sequence ID" value="XM_068061719.1"/>
</dbReference>
<feature type="compositionally biased region" description="Basic and acidic residues" evidence="1">
    <location>
        <begin position="1226"/>
        <end position="1250"/>
    </location>
</feature>
<feature type="compositionally biased region" description="Low complexity" evidence="1">
    <location>
        <begin position="2241"/>
        <end position="2250"/>
    </location>
</feature>
<feature type="region of interest" description="Disordered" evidence="1">
    <location>
        <begin position="1457"/>
        <end position="1755"/>
    </location>
</feature>
<feature type="compositionally biased region" description="Low complexity" evidence="1">
    <location>
        <begin position="380"/>
        <end position="392"/>
    </location>
</feature>
<keyword evidence="2 3" id="KW-0812">Transmembrane</keyword>
<feature type="region of interest" description="Disordered" evidence="1">
    <location>
        <begin position="929"/>
        <end position="1123"/>
    </location>
</feature>
<sequence length="2810" mass="322497">MKMTVALHSISFTGTLSLRLLSFFFFFYLNFFSILFLTLYETFSLFRTNTTLLPLSTSVSSSSSFLRLPFPSSPLHGGVFSVNSLEKYKEKRKDCLCNAFSRFDRDEEEKETRKNSPHNDRREGDSTGDTGGDTPTRRTYEDHNDDEVYRHLKQHRESEREEERTEISFELLDLAKQGDVGVSSFQAKGNPRFFSSFSLILPVTATPMLPRPSLHRGVTEDLLATNGSFLFSSSLSSSELPLVGNYHRKGRGGEHVEKTPTTTEEKEEEEEERRDEDRCMGPSFSTEVNHSLREEKERTKRLHPSSEDAHLDKTRGQEEEEEDFSSSSSPFFYLPPPLSIDIRPSSRGVHTATSLPRHLHGASPPPPDEENRTRNDTAQRPLPSSFSSSSLRLSPSPWGAFLKQYCGGGTTGGGGDGRRLRLLSHTSQRDKSHRKENGEFDTESEEEEDLSFSSRLLRFLRVKQVLRWLAPSTEFFRTSPFRLLRSNRHISRLLASLSRIYLSQQEKHREEFFSLRQQGKDEEEKEKTLREKDDDRERAGVPRDLLDQNRTSSSSLLPLHPTALASRPSSSPSRSSSLPSRSSSSSSFSSSFEKQEEDKVDDEGFSFEESISSSLPFAFHSSFLFSLSSCCLQYSLSIVFVLLVSLLLPLYLFFRHIILPLLSTNFQNLFHTSLLYLNKGDGGATHLTSFLDPPSPTRHRSHSYQKELHSSNLSPSPLAASDRSLHGLFSSYSPSCPSRLPSPHLPSSVSSPSFEQSSSSSSFSHPSTSSASSSSSSPLPCPSSSSSPSPLASSSSHSSPPPPPPPCFEVAAAEHYARLLLRCPSTLTSTTSSETMLKRCKLLLGASLFFFFLFLLSSYLSQYELKESLCYTAESFEIFIYGSSPHDSGADHHPYHRTHYQTSSHSSRQDSSSPSSFFILPLLHGPSEREGLKSVEGSFSSKKGGKREKKAYKEEEERKDEKGDSSLSSTSHTLDRIQAVAPSEGSPPASVSSTKKKEKMKKSVERKDDRLHAMHDKNGDYRRPHRRPIEEETSSAGMQEKLPAVLPHLDKGGVSFSQRQGEQGSKTSMEVRSEETKMRLSGRDKKDEEKEEENNYERKKKREKKGKERGGRHSSIFFGGVKSITQSLRDLGELYHTIEEETSPLFLDKEEEEDQALLHTKGDGERPHAAEGSCANDRASSPSLIGEGRKRDRFSTSCGEKESVDPDEKERRRKKENDQLKKKKEEKKEIFSPRILSEEIPRRTSTDRVMKPSSFLLPPSDYHDENRMQTEEKKKSVHSPSIGGEERKKKKEKEEERKSKEASRYPSHHEDRRDNEEEEGHDGDSLSPKKKRRQDLLEENRLSLLKALRAAEELHRRWGERQDVIAFYPGEEEKRRERDDNDDSSQDHLTDTTESKRIGGEGEKRKKKKGFASYRIRERFLSFLRRLKHICGRRVISCFFSSLEKGRRWREIMKSDEYHEDRGSSDIGNRERNPSLYRDSQVYIHRPMGGDDRHEDEEEGDLEKEKRSDLSKPVSPTHQAKVRHTHRRGQEREASETRYDREKEEDEDSCIRGDGDSSAREDQKRERKPFSPLPPPGRPFNREGRRERRRREDEEEEKEEKRQCDGADDPAGRDDRKKKVELSLDRNSREKTFDSRCVPSRGKASKHGRISSIEEVSMLSRDRESEDPLLLTGEGRERRGRGQSREERIRCHDSSQEEERIERRKRKGFTTEERDRHEKTPYLQRESNIEEEKENKRQSTEMVSRYEGKKRKDSRDDLVHYEEDIERSYPYPWRRRILPSVFSFPSKRGTLAESEEKDLGFLQCLEAEHRERQAFLLVKILRAMYKQHGRLSSFLLQEFHPTRLRDYQAKLQEGRRALYEDISQEQVPLLWGMLQWQFERFYAFLFSSSFYLQISILTLGGLLAALLTGILLLRYLWKASFHVSTECGLSQPSSSLQRQNEENRTRSLLLLSLHPGRPSQALQDASRASSSSSPLSHSQRKCPHSSRPPRWHVLLLSFLPTFFSFLGIFCCVGLLLLLLASIISLDFVLLQLPSSSSSLSIPPFARSREGLSTILAFNFTSPSSTLFRDSLSHCLQLPTSSSSSFSYIEDDDGTPSLSERSSRFPSLFKIDASLFSLVSPGSLASLKEQLGRRISSFSLGASHDGESVQTNVDAEEEEDEEEETVNRFSGREEVRRSKSHSRDDKEKREKERMKEEKIQKKKEDEEKRRIVEEEEDKDRDESLEGREKEEDRRTREEEEGSTSSSSSSSSPHDAEELPISSSETKKREEPERAPEQHYSSCQRPRQQDEASQSGDDDRKKKKKKMSRRVDFFTLWSTPFFPPIGQLRRSLHRALFADNVFSQQISLPSSYPSHLPIERGDEDISSSSSHEHQEGRRRKERKLRHLLPSFTLDTSPSLSSSSSSFLHESSPFSLSPSLFLPHSHPALDRLTRKEEEEEKRKKKKIFDRFIYDRLIEEAISSPDGGEKEVLRALGEMTRGKKTGDDGSEWFLFCGWPPYASTSLLYTSPSDGVNSEIPRLLQELTGDAWAFKGAALPPACANALYGPTDFTPEAFRDLGSLEKNEKERGENKKKRSDVWSHEKDSQGDLDISHEPSERSPSFLTRLFSKTKSYFLERRRRKRKNEIRDTHLWRRFSLADGFSGRDRNGGNGRDEAETQDRRKRSMIRQREIEEKEEEEKERLEWPHEDVSSSSFSSSSMWRRGGAVGSMPGRLESQGRRSWVEANLLDEESKEEEKGMTRDERRRRGEKMNSLLLSGQQKRWVGKEEEEEEESKKKRKNKNEEEEAEKNERINTPRRCFYISQELSDKAIIE</sequence>
<feature type="compositionally biased region" description="Basic and acidic residues" evidence="1">
    <location>
        <begin position="107"/>
        <end position="125"/>
    </location>
</feature>
<feature type="compositionally biased region" description="Low complexity" evidence="1">
    <location>
        <begin position="1967"/>
        <end position="1977"/>
    </location>
</feature>
<feature type="compositionally biased region" description="Basic and acidic residues" evidence="1">
    <location>
        <begin position="1683"/>
        <end position="1702"/>
    </location>
</feature>
<feature type="non-terminal residue" evidence="3">
    <location>
        <position position="2810"/>
    </location>
</feature>
<feature type="compositionally biased region" description="Basic and acidic residues" evidence="1">
    <location>
        <begin position="1580"/>
        <end position="1592"/>
    </location>
</feature>
<feature type="compositionally biased region" description="Basic and acidic residues" evidence="1">
    <location>
        <begin position="2169"/>
        <end position="2211"/>
    </location>
</feature>
<feature type="compositionally biased region" description="Basic and acidic residues" evidence="1">
    <location>
        <begin position="2219"/>
        <end position="2236"/>
    </location>
</feature>
<feature type="compositionally biased region" description="Basic and acidic residues" evidence="1">
    <location>
        <begin position="1001"/>
        <end position="1030"/>
    </location>
</feature>
<dbReference type="EMBL" id="MIGC01000609">
    <property type="protein sequence ID" value="PHJ24634.1"/>
    <property type="molecule type" value="Genomic_DNA"/>
</dbReference>
<feature type="compositionally biased region" description="Basic and acidic residues" evidence="1">
    <location>
        <begin position="427"/>
        <end position="438"/>
    </location>
</feature>
<feature type="compositionally biased region" description="Basic and acidic residues" evidence="1">
    <location>
        <begin position="2677"/>
        <end position="2687"/>
    </location>
</feature>
<feature type="region of interest" description="Disordered" evidence="1">
    <location>
        <begin position="245"/>
        <end position="392"/>
    </location>
</feature>
<dbReference type="VEuPathDB" id="ToxoDB:CSUI_001513"/>
<reference evidence="3 4" key="1">
    <citation type="journal article" date="2017" name="Int. J. Parasitol.">
        <title>The genome of the protozoan parasite Cystoisospora suis and a reverse vaccinology approach to identify vaccine candidates.</title>
        <authorList>
            <person name="Palmieri N."/>
            <person name="Shrestha A."/>
            <person name="Ruttkowski B."/>
            <person name="Beck T."/>
            <person name="Vogl C."/>
            <person name="Tomley F."/>
            <person name="Blake D.P."/>
            <person name="Joachim A."/>
        </authorList>
    </citation>
    <scope>NUCLEOTIDE SEQUENCE [LARGE SCALE GENOMIC DNA]</scope>
    <source>
        <strain evidence="3 4">Wien I</strain>
    </source>
</reference>
<feature type="compositionally biased region" description="Basic and acidic residues" evidence="1">
    <location>
        <begin position="1284"/>
        <end position="1315"/>
    </location>
</feature>
<feature type="region of interest" description="Disordered" evidence="1">
    <location>
        <begin position="760"/>
        <end position="805"/>
    </location>
</feature>
<feature type="transmembrane region" description="Helical" evidence="2">
    <location>
        <begin position="634"/>
        <end position="654"/>
    </location>
</feature>
<feature type="compositionally biased region" description="Basic residues" evidence="1">
    <location>
        <begin position="1978"/>
        <end position="1987"/>
    </location>
</feature>
<dbReference type="OrthoDB" id="10401361at2759"/>
<evidence type="ECO:0000313" key="4">
    <source>
        <dbReference type="Proteomes" id="UP000221165"/>
    </source>
</evidence>
<feature type="region of interest" description="Disordered" evidence="1">
    <location>
        <begin position="513"/>
        <end position="596"/>
    </location>
</feature>
<protein>
    <submittedName>
        <fullName evidence="3">Transmembrane protein</fullName>
    </submittedName>
</protein>
<feature type="region of interest" description="Disordered" evidence="1">
    <location>
        <begin position="412"/>
        <end position="447"/>
    </location>
</feature>
<dbReference type="PANTHER" id="PTHR36812:SF9">
    <property type="entry name" value="MYB-LIKE PROTEIN X ISOFORM X1"/>
    <property type="match status" value="1"/>
</dbReference>
<feature type="transmembrane region" description="Helical" evidence="2">
    <location>
        <begin position="842"/>
        <end position="860"/>
    </location>
</feature>
<keyword evidence="4" id="KW-1185">Reference proteome</keyword>
<evidence type="ECO:0000256" key="1">
    <source>
        <dbReference type="SAM" id="MobiDB-lite"/>
    </source>
</evidence>
<dbReference type="PANTHER" id="PTHR36812">
    <property type="entry name" value="NEUROFILAMENT TRIPLET M PROTEIN-LIKE PROTEIN"/>
    <property type="match status" value="1"/>
</dbReference>
<evidence type="ECO:0000313" key="3">
    <source>
        <dbReference type="EMBL" id="PHJ24634.1"/>
    </source>
</evidence>
<feature type="compositionally biased region" description="Polar residues" evidence="1">
    <location>
        <begin position="1055"/>
        <end position="1068"/>
    </location>
</feature>
<feature type="region of interest" description="Disordered" evidence="1">
    <location>
        <begin position="1967"/>
        <end position="1987"/>
    </location>
</feature>
<feature type="compositionally biased region" description="Basic and acidic residues" evidence="1">
    <location>
        <begin position="1457"/>
        <end position="1473"/>
    </location>
</feature>
<feature type="compositionally biased region" description="Basic and acidic residues" evidence="1">
    <location>
        <begin position="1549"/>
        <end position="1569"/>
    </location>
</feature>
<evidence type="ECO:0000256" key="2">
    <source>
        <dbReference type="SAM" id="Phobius"/>
    </source>
</evidence>
<feature type="compositionally biased region" description="Basic and acidic residues" evidence="1">
    <location>
        <begin position="1261"/>
        <end position="1274"/>
    </location>
</feature>
<feature type="compositionally biased region" description="Basic and acidic residues" evidence="1">
    <location>
        <begin position="1069"/>
        <end position="1097"/>
    </location>
</feature>
<proteinExistence type="predicted"/>
<dbReference type="Proteomes" id="UP000221165">
    <property type="component" value="Unassembled WGS sequence"/>
</dbReference>
<feature type="compositionally biased region" description="Basic and acidic residues" evidence="1">
    <location>
        <begin position="951"/>
        <end position="964"/>
    </location>
</feature>
<name>A0A2C6LCA9_9APIC</name>
<feature type="transmembrane region" description="Helical" evidence="2">
    <location>
        <begin position="1993"/>
        <end position="2023"/>
    </location>
</feature>
<feature type="compositionally biased region" description="Basic and acidic residues" evidence="1">
    <location>
        <begin position="1187"/>
        <end position="1220"/>
    </location>
</feature>
<feature type="compositionally biased region" description="Basic and acidic residues" evidence="1">
    <location>
        <begin position="2263"/>
        <end position="2275"/>
    </location>
</feature>
<organism evidence="3 4">
    <name type="scientific">Cystoisospora suis</name>
    <dbReference type="NCBI Taxonomy" id="483139"/>
    <lineage>
        <taxon>Eukaryota</taxon>
        <taxon>Sar</taxon>
        <taxon>Alveolata</taxon>
        <taxon>Apicomplexa</taxon>
        <taxon>Conoidasida</taxon>
        <taxon>Coccidia</taxon>
        <taxon>Eucoccidiorida</taxon>
        <taxon>Eimeriorina</taxon>
        <taxon>Sarcocystidae</taxon>
        <taxon>Cystoisospora</taxon>
    </lineage>
</organism>
<feature type="compositionally biased region" description="Basic and acidic residues" evidence="1">
    <location>
        <begin position="135"/>
        <end position="164"/>
    </location>
</feature>
<feature type="region of interest" description="Disordered" evidence="1">
    <location>
        <begin position="1369"/>
        <end position="1408"/>
    </location>
</feature>
<feature type="compositionally biased region" description="Basic and acidic residues" evidence="1">
    <location>
        <begin position="2558"/>
        <end position="2595"/>
    </location>
</feature>
<feature type="compositionally biased region" description="Basic and acidic residues" evidence="1">
    <location>
        <begin position="1727"/>
        <end position="1747"/>
    </location>
</feature>
<feature type="compositionally biased region" description="Basic and acidic residues" evidence="1">
    <location>
        <begin position="290"/>
        <end position="317"/>
    </location>
</feature>
<comment type="caution">
    <text evidence="3">The sequence shown here is derived from an EMBL/GenBank/DDBJ whole genome shotgun (WGS) entry which is preliminary data.</text>
</comment>
<feature type="compositionally biased region" description="Basic and acidic residues" evidence="1">
    <location>
        <begin position="513"/>
        <end position="547"/>
    </location>
</feature>
<dbReference type="GeneID" id="94424930"/>
<feature type="transmembrane region" description="Helical" evidence="2">
    <location>
        <begin position="20"/>
        <end position="40"/>
    </location>
</feature>
<feature type="compositionally biased region" description="Acidic residues" evidence="1">
    <location>
        <begin position="265"/>
        <end position="274"/>
    </location>
</feature>